<evidence type="ECO:0000256" key="1">
    <source>
        <dbReference type="ARBA" id="ARBA00004418"/>
    </source>
</evidence>
<evidence type="ECO:0000313" key="5">
    <source>
        <dbReference type="EMBL" id="OXM50317.1"/>
    </source>
</evidence>
<name>A0A229RUE7_9PSEU</name>
<reference evidence="5 6" key="1">
    <citation type="submission" date="2017-07" db="EMBL/GenBank/DDBJ databases">
        <title>Amycolatopsis thailandensis Genome sequencing and assembly.</title>
        <authorList>
            <person name="Kaur N."/>
            <person name="Mayilraj S."/>
        </authorList>
    </citation>
    <scope>NUCLEOTIDE SEQUENCE [LARGE SCALE GENOMIC DNA]</scope>
    <source>
        <strain evidence="5 6">JCM 16380</strain>
    </source>
</reference>
<gene>
    <name evidence="5" type="ORF">CFP71_28215</name>
</gene>
<feature type="domain" description="SsuA/THI5-like" evidence="4">
    <location>
        <begin position="55"/>
        <end position="265"/>
    </location>
</feature>
<dbReference type="Pfam" id="PF09084">
    <property type="entry name" value="NMT1"/>
    <property type="match status" value="1"/>
</dbReference>
<dbReference type="SUPFAM" id="SSF53850">
    <property type="entry name" value="Periplasmic binding protein-like II"/>
    <property type="match status" value="1"/>
</dbReference>
<comment type="similarity">
    <text evidence="2">Belongs to the bacterial solute-binding protein SsuA/TauA family.</text>
</comment>
<dbReference type="Gene3D" id="3.40.190.10">
    <property type="entry name" value="Periplasmic binding protein-like II"/>
    <property type="match status" value="2"/>
</dbReference>
<dbReference type="AlphaFoldDB" id="A0A229RUE7"/>
<proteinExistence type="inferred from homology"/>
<dbReference type="PANTHER" id="PTHR30024:SF47">
    <property type="entry name" value="TAURINE-BINDING PERIPLASMIC PROTEIN"/>
    <property type="match status" value="1"/>
</dbReference>
<dbReference type="Proteomes" id="UP000215223">
    <property type="component" value="Unassembled WGS sequence"/>
</dbReference>
<dbReference type="GO" id="GO:0042597">
    <property type="term" value="C:periplasmic space"/>
    <property type="evidence" value="ECO:0007669"/>
    <property type="project" value="UniProtKB-SubCell"/>
</dbReference>
<dbReference type="PANTHER" id="PTHR30024">
    <property type="entry name" value="ALIPHATIC SULFONATES-BINDING PROTEIN-RELATED"/>
    <property type="match status" value="1"/>
</dbReference>
<organism evidence="5 6">
    <name type="scientific">Amycolatopsis thailandensis</name>
    <dbReference type="NCBI Taxonomy" id="589330"/>
    <lineage>
        <taxon>Bacteria</taxon>
        <taxon>Bacillati</taxon>
        <taxon>Actinomycetota</taxon>
        <taxon>Actinomycetes</taxon>
        <taxon>Pseudonocardiales</taxon>
        <taxon>Pseudonocardiaceae</taxon>
        <taxon>Amycolatopsis</taxon>
    </lineage>
</organism>
<accession>A0A229RUE7</accession>
<evidence type="ECO:0000259" key="4">
    <source>
        <dbReference type="Pfam" id="PF09084"/>
    </source>
</evidence>
<keyword evidence="3" id="KW-0732">Signal</keyword>
<dbReference type="RefSeq" id="WP_093936978.1">
    <property type="nucleotide sequence ID" value="NZ_NMQT01000102.1"/>
</dbReference>
<dbReference type="InterPro" id="IPR015168">
    <property type="entry name" value="SsuA/THI5"/>
</dbReference>
<dbReference type="PROSITE" id="PS51257">
    <property type="entry name" value="PROKAR_LIPOPROTEIN"/>
    <property type="match status" value="1"/>
</dbReference>
<sequence length="334" mass="34247">MRSSLLRHRLVHIGGRVTAGAALLAVTAGCGLLGGDEPAPGPGIPVKVAALALADVAPLHIAIDHGLFAQRGIAVTLIPASSGQDAITKLASGDADIAYAGDIAAVNAVDGGLPLKIVAEAAVAGERTMRVLARQDGPAQSVPDLAGKKLGRNAPGGVSDTLTKSLMADHGADPNSVTWANLEFGAMAAAVKAGDIEAALFPEPFATKAEKEHGLRPIADPATGSAKNFPIGLYGATDAFATANPGAIAGFQRAMRDAAAAAMANRKLVEDTAVKHLKGIDADTAALMELPVYRSDPIITELQRVPDLMRRYGAKFRRPIQMSELIIPPPPPGT</sequence>
<protein>
    <submittedName>
        <fullName evidence="5">Sulfonate ABC transporter substrate-binding protein</fullName>
    </submittedName>
</protein>
<evidence type="ECO:0000313" key="6">
    <source>
        <dbReference type="Proteomes" id="UP000215223"/>
    </source>
</evidence>
<keyword evidence="6" id="KW-1185">Reference proteome</keyword>
<dbReference type="OrthoDB" id="3638400at2"/>
<comment type="subcellular location">
    <subcellularLocation>
        <location evidence="1">Periplasm</location>
    </subcellularLocation>
</comment>
<evidence type="ECO:0000256" key="3">
    <source>
        <dbReference type="ARBA" id="ARBA00022729"/>
    </source>
</evidence>
<dbReference type="EMBL" id="NMQT01000102">
    <property type="protein sequence ID" value="OXM50317.1"/>
    <property type="molecule type" value="Genomic_DNA"/>
</dbReference>
<comment type="caution">
    <text evidence="5">The sequence shown here is derived from an EMBL/GenBank/DDBJ whole genome shotgun (WGS) entry which is preliminary data.</text>
</comment>
<evidence type="ECO:0000256" key="2">
    <source>
        <dbReference type="ARBA" id="ARBA00010742"/>
    </source>
</evidence>